<sequence length="61" mass="6132">MKNMISLIMFGTALVLTTGCGDKSDKPTVTMPATGGGAPKPAAVSGDKTDKAIEKSEAPPP</sequence>
<proteinExistence type="predicted"/>
<organism evidence="2 3">
    <name type="scientific">Limnoglobus roseus</name>
    <dbReference type="NCBI Taxonomy" id="2598579"/>
    <lineage>
        <taxon>Bacteria</taxon>
        <taxon>Pseudomonadati</taxon>
        <taxon>Planctomycetota</taxon>
        <taxon>Planctomycetia</taxon>
        <taxon>Gemmatales</taxon>
        <taxon>Gemmataceae</taxon>
        <taxon>Limnoglobus</taxon>
    </lineage>
</organism>
<evidence type="ECO:0000313" key="2">
    <source>
        <dbReference type="EMBL" id="QEL13281.1"/>
    </source>
</evidence>
<dbReference type="KEGG" id="lrs:PX52LOC_00135"/>
<accession>A0A5C1A2A7</accession>
<evidence type="ECO:0000256" key="1">
    <source>
        <dbReference type="SAM" id="MobiDB-lite"/>
    </source>
</evidence>
<reference evidence="3" key="1">
    <citation type="submission" date="2019-08" db="EMBL/GenBank/DDBJ databases">
        <title>Limnoglobus roseus gen. nov., sp. nov., a novel freshwater planctomycete with a giant genome from the family Gemmataceae.</title>
        <authorList>
            <person name="Kulichevskaya I.S."/>
            <person name="Naumoff D.G."/>
            <person name="Miroshnikov K."/>
            <person name="Ivanova A."/>
            <person name="Philippov D.A."/>
            <person name="Hakobyan A."/>
            <person name="Rijpstra I.C."/>
            <person name="Sinninghe Damste J.S."/>
            <person name="Liesack W."/>
            <person name="Dedysh S.N."/>
        </authorList>
    </citation>
    <scope>NUCLEOTIDE SEQUENCE [LARGE SCALE GENOMIC DNA]</scope>
    <source>
        <strain evidence="3">PX52</strain>
    </source>
</reference>
<dbReference type="Proteomes" id="UP000324974">
    <property type="component" value="Chromosome"/>
</dbReference>
<gene>
    <name evidence="2" type="ORF">PX52LOC_00135</name>
</gene>
<dbReference type="EMBL" id="CP042425">
    <property type="protein sequence ID" value="QEL13281.1"/>
    <property type="molecule type" value="Genomic_DNA"/>
</dbReference>
<protein>
    <submittedName>
        <fullName evidence="2">Uncharacterized protein</fullName>
    </submittedName>
</protein>
<evidence type="ECO:0000313" key="3">
    <source>
        <dbReference type="Proteomes" id="UP000324974"/>
    </source>
</evidence>
<dbReference type="AlphaFoldDB" id="A0A5C1A2A7"/>
<feature type="region of interest" description="Disordered" evidence="1">
    <location>
        <begin position="21"/>
        <end position="61"/>
    </location>
</feature>
<dbReference type="PROSITE" id="PS51257">
    <property type="entry name" value="PROKAR_LIPOPROTEIN"/>
    <property type="match status" value="1"/>
</dbReference>
<keyword evidence="3" id="KW-1185">Reference proteome</keyword>
<name>A0A5C1A2A7_9BACT</name>
<feature type="compositionally biased region" description="Basic and acidic residues" evidence="1">
    <location>
        <begin position="47"/>
        <end position="61"/>
    </location>
</feature>